<gene>
    <name evidence="7" type="ORF">Q664_15315</name>
</gene>
<dbReference type="AlphaFoldDB" id="A0A084SV93"/>
<evidence type="ECO:0000259" key="6">
    <source>
        <dbReference type="PROSITE" id="PS50853"/>
    </source>
</evidence>
<dbReference type="SMART" id="SM00060">
    <property type="entry name" value="FN3"/>
    <property type="match status" value="2"/>
</dbReference>
<dbReference type="Proteomes" id="UP000028547">
    <property type="component" value="Unassembled WGS sequence"/>
</dbReference>
<accession>A0A084SV93</accession>
<dbReference type="Pfam" id="PF00128">
    <property type="entry name" value="Alpha-amylase"/>
    <property type="match status" value="1"/>
</dbReference>
<keyword evidence="2" id="KW-0479">Metal-binding</keyword>
<dbReference type="SMART" id="SM01066">
    <property type="entry name" value="CBM_25"/>
    <property type="match status" value="2"/>
</dbReference>
<dbReference type="CDD" id="cd00063">
    <property type="entry name" value="FN3"/>
    <property type="match status" value="2"/>
</dbReference>
<dbReference type="RefSeq" id="WP_043395018.1">
    <property type="nucleotide sequence ID" value="NZ_JPMI01000096.1"/>
</dbReference>
<dbReference type="SUPFAM" id="SSF49265">
    <property type="entry name" value="Fibronectin type III"/>
    <property type="match status" value="2"/>
</dbReference>
<dbReference type="CDD" id="cd11339">
    <property type="entry name" value="AmyAc_bac_CMD_like_2"/>
    <property type="match status" value="1"/>
</dbReference>
<dbReference type="InterPro" id="IPR003961">
    <property type="entry name" value="FN3_dom"/>
</dbReference>
<feature type="domain" description="Fibronectin type-III" evidence="6">
    <location>
        <begin position="133"/>
        <end position="218"/>
    </location>
</feature>
<dbReference type="SMART" id="SM00642">
    <property type="entry name" value="Aamy"/>
    <property type="match status" value="1"/>
</dbReference>
<name>A0A084SV93_9BACT</name>
<dbReference type="InterPro" id="IPR006047">
    <property type="entry name" value="GH13_cat_dom"/>
</dbReference>
<keyword evidence="3 5" id="KW-0732">Signal</keyword>
<dbReference type="SUPFAM" id="SSF51445">
    <property type="entry name" value="(Trans)glycosidases"/>
    <property type="match status" value="1"/>
</dbReference>
<evidence type="ECO:0000256" key="3">
    <source>
        <dbReference type="ARBA" id="ARBA00022729"/>
    </source>
</evidence>
<dbReference type="EMBL" id="JPMI01000096">
    <property type="protein sequence ID" value="KFA92378.1"/>
    <property type="molecule type" value="Genomic_DNA"/>
</dbReference>
<dbReference type="GO" id="GO:0046872">
    <property type="term" value="F:metal ion binding"/>
    <property type="evidence" value="ECO:0007669"/>
    <property type="project" value="UniProtKB-KW"/>
</dbReference>
<evidence type="ECO:0000256" key="2">
    <source>
        <dbReference type="ARBA" id="ARBA00022723"/>
    </source>
</evidence>
<evidence type="ECO:0000256" key="1">
    <source>
        <dbReference type="ARBA" id="ARBA00001913"/>
    </source>
</evidence>
<evidence type="ECO:0000256" key="5">
    <source>
        <dbReference type="SAM" id="SignalP"/>
    </source>
</evidence>
<dbReference type="Pfam" id="PF00041">
    <property type="entry name" value="fn3"/>
    <property type="match status" value="2"/>
</dbReference>
<evidence type="ECO:0000313" key="8">
    <source>
        <dbReference type="Proteomes" id="UP000028547"/>
    </source>
</evidence>
<feature type="chain" id="PRO_5001782010" evidence="5">
    <location>
        <begin position="25"/>
        <end position="1069"/>
    </location>
</feature>
<feature type="domain" description="Fibronectin type-III" evidence="6">
    <location>
        <begin position="324"/>
        <end position="415"/>
    </location>
</feature>
<dbReference type="InterPro" id="IPR013783">
    <property type="entry name" value="Ig-like_fold"/>
</dbReference>
<organism evidence="7 8">
    <name type="scientific">Archangium violaceum Cb vi76</name>
    <dbReference type="NCBI Taxonomy" id="1406225"/>
    <lineage>
        <taxon>Bacteria</taxon>
        <taxon>Pseudomonadati</taxon>
        <taxon>Myxococcota</taxon>
        <taxon>Myxococcia</taxon>
        <taxon>Myxococcales</taxon>
        <taxon>Cystobacterineae</taxon>
        <taxon>Archangiaceae</taxon>
        <taxon>Archangium</taxon>
    </lineage>
</organism>
<dbReference type="Gene3D" id="2.60.40.10">
    <property type="entry name" value="Immunoglobulins"/>
    <property type="match status" value="4"/>
</dbReference>
<feature type="region of interest" description="Disordered" evidence="4">
    <location>
        <begin position="406"/>
        <end position="428"/>
    </location>
</feature>
<protein>
    <submittedName>
        <fullName evidence="7">Alpha-amylase</fullName>
    </submittedName>
</protein>
<dbReference type="PROSITE" id="PS50853">
    <property type="entry name" value="FN3"/>
    <property type="match status" value="2"/>
</dbReference>
<comment type="cofactor">
    <cofactor evidence="1">
        <name>Ca(2+)</name>
        <dbReference type="ChEBI" id="CHEBI:29108"/>
    </cofactor>
</comment>
<dbReference type="InterPro" id="IPR017853">
    <property type="entry name" value="GH"/>
</dbReference>
<evidence type="ECO:0000256" key="4">
    <source>
        <dbReference type="SAM" id="MobiDB-lite"/>
    </source>
</evidence>
<dbReference type="GO" id="GO:2001070">
    <property type="term" value="F:starch binding"/>
    <property type="evidence" value="ECO:0007669"/>
    <property type="project" value="InterPro"/>
</dbReference>
<dbReference type="PANTHER" id="PTHR10357:SF215">
    <property type="entry name" value="ALPHA-AMYLASE 1"/>
    <property type="match status" value="1"/>
</dbReference>
<dbReference type="GO" id="GO:0005975">
    <property type="term" value="P:carbohydrate metabolic process"/>
    <property type="evidence" value="ECO:0007669"/>
    <property type="project" value="InterPro"/>
</dbReference>
<sequence length="1069" mass="114967">MKLPWRGSALCALILALSSAPALAGTATVYYYTPYKAWTSAYIHHNASGTWTTVPGDAMSAACTNWVTKAITTGSATTFQAVFTDGQNRWDNLNNQSGANYVIPTSGTHQIKNGQLLANAGSPCAADTQAPTAPGALTAGTVTSTSITFSWTASTDNVGVVRYDVYRAGTLIGSATSTSYTDTGRTASTAYSYTVRAVDAAGNVSAASPALSVTTPAGNRAEVYYYTRTRAWTSVNIHYAPTGGSWTAVPGAAMNETACTDWVKKTVDLGSATGMKAAFNNGTTWDNNNGSDYSLGTGLITVRDGVVTANASTPCVTLPPDTSAPSIPSGVIATASGTQINLSWSASTDDRGVTGYELVRTGGTQGTRTWTTSLTSYSDTGLTAQTSYSYTVKAFDAAGNKSSASASVSATTGSAPPPPPPGEPLGGDIREDSIYFVLTARFYDGDSSNNRGGSMHVKSGNAANNDPMFRGDFKGLIQKLDYIKALGFSAIWITPVVLNRSDYDYHGYHGWDFHKVDPRLESPGATYQDLINAAHTKGIKIIQDVVYNHSSRWGAKGLWNAKVYGVRDSQWSWYYDAPVSGFTYDGLTVEPTSGKSYYNGDLWSTSEPAGNTCRNWGVHTGGYSAEGYKVYNCQWPNPTSGMFPSQYFHQCWIGNWEGEDSRSCWIHEDLADFNTESTPVQQFLVGVYNKYIDMGVDGFRIDTAVHIPRVTWNRRLLPAAHQHAEEKFGAKGRDFFMFGEVGSFVNDKWNRGSPNHSAQFFTWKERKTYSADDTAAALEQYNYEQTQGTSNQPTSTNAFLQGNLYHAPDHSQFSGMSVIDMRMHMNFGEASNAWWNGKDSDDSYNDATYNVVYVDSHDYGPNKSSTRYAGGTDAWAENMSLMWTFRGIPTLYYGSEIEFQAGKQIDCGPTCALATTGRAYYGDNLEGSISASDFGVVGSASGKVSETLNKPLAKHLQRLNQLRRKIPALQKGQYSTEGVSGGMAFKRRFTDASKGVDSFVLVTISGGATFSGIPNGTYKDAITGDVKTVSNGSLTASVSGKGNLRVYVLDLPGNPAPGKVGSDGPYLKP</sequence>
<evidence type="ECO:0000313" key="7">
    <source>
        <dbReference type="EMBL" id="KFA92378.1"/>
    </source>
</evidence>
<proteinExistence type="predicted"/>
<dbReference type="PANTHER" id="PTHR10357">
    <property type="entry name" value="ALPHA-AMYLASE FAMILY MEMBER"/>
    <property type="match status" value="1"/>
</dbReference>
<dbReference type="Pfam" id="PF03423">
    <property type="entry name" value="CBM_25"/>
    <property type="match status" value="2"/>
</dbReference>
<comment type="caution">
    <text evidence="7">The sequence shown here is derived from an EMBL/GenBank/DDBJ whole genome shotgun (WGS) entry which is preliminary data.</text>
</comment>
<dbReference type="InterPro" id="IPR036116">
    <property type="entry name" value="FN3_sf"/>
</dbReference>
<reference evidence="7 8" key="1">
    <citation type="submission" date="2014-07" db="EMBL/GenBank/DDBJ databases">
        <title>Draft Genome Sequence of Gephyronic Acid Producer, Cystobacter violaceus Strain Cb vi76.</title>
        <authorList>
            <person name="Stevens D.C."/>
            <person name="Young J."/>
            <person name="Carmichael R."/>
            <person name="Tan J."/>
            <person name="Taylor R.E."/>
        </authorList>
    </citation>
    <scope>NUCLEOTIDE SEQUENCE [LARGE SCALE GENOMIC DNA]</scope>
    <source>
        <strain evidence="7 8">Cb vi76</strain>
    </source>
</reference>
<dbReference type="InterPro" id="IPR005085">
    <property type="entry name" value="CBM25"/>
</dbReference>
<dbReference type="Gene3D" id="3.20.20.80">
    <property type="entry name" value="Glycosidases"/>
    <property type="match status" value="3"/>
</dbReference>
<feature type="signal peptide" evidence="5">
    <location>
        <begin position="1"/>
        <end position="24"/>
    </location>
</feature>